<dbReference type="Pfam" id="PF13416">
    <property type="entry name" value="SBP_bac_8"/>
    <property type="match status" value="1"/>
</dbReference>
<organism evidence="3 4">
    <name type="scientific">Ruegeria faecimaris</name>
    <dbReference type="NCBI Taxonomy" id="686389"/>
    <lineage>
        <taxon>Bacteria</taxon>
        <taxon>Pseudomonadati</taxon>
        <taxon>Pseudomonadota</taxon>
        <taxon>Alphaproteobacteria</taxon>
        <taxon>Rhodobacterales</taxon>
        <taxon>Roseobacteraceae</taxon>
        <taxon>Ruegeria</taxon>
    </lineage>
</organism>
<evidence type="ECO:0000313" key="3">
    <source>
        <dbReference type="EMBL" id="SMO62660.1"/>
    </source>
</evidence>
<protein>
    <submittedName>
        <fullName evidence="3">Putative spermidine/putrescine transport system substrate-binding protein</fullName>
    </submittedName>
</protein>
<evidence type="ECO:0000313" key="4">
    <source>
        <dbReference type="Proteomes" id="UP000319555"/>
    </source>
</evidence>
<feature type="chain" id="PRO_5022147069" evidence="2">
    <location>
        <begin position="31"/>
        <end position="387"/>
    </location>
</feature>
<dbReference type="Gene3D" id="3.40.190.10">
    <property type="entry name" value="Periplasmic binding protein-like II"/>
    <property type="match status" value="2"/>
</dbReference>
<dbReference type="SUPFAM" id="SSF53850">
    <property type="entry name" value="Periplasmic binding protein-like II"/>
    <property type="match status" value="1"/>
</dbReference>
<dbReference type="PANTHER" id="PTHR30222:SF2">
    <property type="entry name" value="ABC TRANSPORTER SUBSTRATE-BINDING PROTEIN"/>
    <property type="match status" value="1"/>
</dbReference>
<dbReference type="EMBL" id="FXTE01000003">
    <property type="protein sequence ID" value="SMO62660.1"/>
    <property type="molecule type" value="Genomic_DNA"/>
</dbReference>
<evidence type="ECO:0000256" key="2">
    <source>
        <dbReference type="SAM" id="SignalP"/>
    </source>
</evidence>
<reference evidence="3 4" key="1">
    <citation type="submission" date="2017-05" db="EMBL/GenBank/DDBJ databases">
        <authorList>
            <person name="Varghese N."/>
            <person name="Submissions S."/>
        </authorList>
    </citation>
    <scope>NUCLEOTIDE SEQUENCE [LARGE SCALE GENOMIC DNA]</scope>
    <source>
        <strain evidence="3 4">DSM 28009</strain>
    </source>
</reference>
<keyword evidence="1 2" id="KW-0732">Signal</keyword>
<keyword evidence="4" id="KW-1185">Reference proteome</keyword>
<dbReference type="Proteomes" id="UP000319555">
    <property type="component" value="Unassembled WGS sequence"/>
</dbReference>
<gene>
    <name evidence="3" type="ORF">SAMN06265380_103221</name>
</gene>
<dbReference type="AlphaFoldDB" id="A0A521CVG8"/>
<name>A0A521CVG8_9RHOB</name>
<accession>A0A521CVG8</accession>
<evidence type="ECO:0000256" key="1">
    <source>
        <dbReference type="ARBA" id="ARBA00022729"/>
    </source>
</evidence>
<dbReference type="PANTHER" id="PTHR30222">
    <property type="entry name" value="SPERMIDINE/PUTRESCINE-BINDING PERIPLASMIC PROTEIN"/>
    <property type="match status" value="1"/>
</dbReference>
<sequence>MMYYRLKAVRGCRIMIAALFSTLSLSNAMAQSNSESETTIPEPGPSITFTSWTGPYMRSQMLGFVRPYEQAKNADVHVAHYNGGISEIRDQVESANVIWDVVDLTQADSLRACEEGLLENISDIELPDGVDGTPFREDFVEGALNDCGVGVIVWGTAYAYNNSQFAETPPSTISDFFDTETYPGPRAIRNDPTVIMEWALMADGVARDDVYPTLETEEGVERALKKMDDIKTGLQIWETGREPVRLLNSGDIAMSSIWATTGATAAQEDGSDFTVNMDGRVIELDLFGIPKGSQNKEEAIDFIRFASSSNSLADMVGHLPNGPTRKSSMTLLSDDVLERIPNGPAYEDNLYILSDAEWWATNHGRLEEAFQSWLATSARQGAAGSTR</sequence>
<feature type="signal peptide" evidence="2">
    <location>
        <begin position="1"/>
        <end position="30"/>
    </location>
</feature>
<dbReference type="OrthoDB" id="9815444at2"/>
<dbReference type="InterPro" id="IPR006059">
    <property type="entry name" value="SBP"/>
</dbReference>
<proteinExistence type="predicted"/>